<dbReference type="PANTHER" id="PTHR12010">
    <property type="entry name" value="40S RIBOSOMAL PROTEIN S29"/>
    <property type="match status" value="1"/>
</dbReference>
<dbReference type="AlphaFoldDB" id="A0A147JUH0"/>
<keyword evidence="2" id="KW-0687">Ribonucleoprotein</keyword>
<evidence type="ECO:0000313" key="3">
    <source>
        <dbReference type="EMBL" id="KUO40070.1"/>
    </source>
</evidence>
<organism evidence="3 4">
    <name type="scientific">Hadarchaeum yellowstonense</name>
    <dbReference type="NCBI Taxonomy" id="1776334"/>
    <lineage>
        <taxon>Archaea</taxon>
        <taxon>Methanobacteriati</taxon>
        <taxon>Candidatus Hadarchaeota</taxon>
        <taxon>Candidatus Hadarchaeia</taxon>
        <taxon>Candidatus Hadarchaeales</taxon>
        <taxon>Candidatus Hadarchaeaceae</taxon>
        <taxon>Candidatus Hadarchaeum</taxon>
    </lineage>
</organism>
<dbReference type="GO" id="GO:0002181">
    <property type="term" value="P:cytoplasmic translation"/>
    <property type="evidence" value="ECO:0007669"/>
    <property type="project" value="TreeGrafter"/>
</dbReference>
<dbReference type="GO" id="GO:0022627">
    <property type="term" value="C:cytosolic small ribosomal subunit"/>
    <property type="evidence" value="ECO:0007669"/>
    <property type="project" value="TreeGrafter"/>
</dbReference>
<name>A0A147JUH0_HADYE</name>
<dbReference type="STRING" id="1776334.APZ16_05480"/>
<dbReference type="NCBIfam" id="NF004424">
    <property type="entry name" value="PRK05766.1"/>
    <property type="match status" value="1"/>
</dbReference>
<dbReference type="Pfam" id="PF00253">
    <property type="entry name" value="Ribosomal_S14"/>
    <property type="match status" value="1"/>
</dbReference>
<dbReference type="PANTHER" id="PTHR12010:SF2">
    <property type="entry name" value="40S RIBOSOMAL PROTEIN S29"/>
    <property type="match status" value="1"/>
</dbReference>
<dbReference type="InterPro" id="IPR043140">
    <property type="entry name" value="Ribosomal_uS14_sf"/>
</dbReference>
<evidence type="ECO:0000256" key="1">
    <source>
        <dbReference type="ARBA" id="ARBA00022980"/>
    </source>
</evidence>
<gene>
    <name evidence="3" type="primary">rps14P</name>
    <name evidence="3" type="ORF">APZ16_05480</name>
</gene>
<evidence type="ECO:0000256" key="2">
    <source>
        <dbReference type="ARBA" id="ARBA00023274"/>
    </source>
</evidence>
<proteinExistence type="predicted"/>
<dbReference type="Gene3D" id="4.10.830.10">
    <property type="entry name" value="30s Ribosomal Protein S14, Chain N"/>
    <property type="match status" value="1"/>
</dbReference>
<dbReference type="Proteomes" id="UP000074294">
    <property type="component" value="Unassembled WGS sequence"/>
</dbReference>
<dbReference type="GO" id="GO:0008270">
    <property type="term" value="F:zinc ion binding"/>
    <property type="evidence" value="ECO:0007669"/>
    <property type="project" value="InterPro"/>
</dbReference>
<sequence>MTKRKFGKGAHRCMHCGSYGHVYQQHGLRLCRRCFRELAPKIGFSKYS</sequence>
<reference evidence="3 4" key="1">
    <citation type="journal article" date="2016" name="Nat. Microbiol.">
        <title>Genomic inference of the metabolism of cosmopolitan subsurface Archaea, Hadesarchaea.</title>
        <authorList>
            <person name="Baker B.J."/>
            <person name="Saw J.H."/>
            <person name="Lind A.E."/>
            <person name="Lazar C.S."/>
            <person name="Hinrichs K.-U."/>
            <person name="Teske A.P."/>
            <person name="Ettema T.J."/>
        </authorList>
    </citation>
    <scope>NUCLEOTIDE SEQUENCE [LARGE SCALE GENOMIC DNA]</scope>
</reference>
<accession>A0A147JUH0</accession>
<evidence type="ECO:0000313" key="4">
    <source>
        <dbReference type="Proteomes" id="UP000074294"/>
    </source>
</evidence>
<comment type="caution">
    <text evidence="3">The sequence shown here is derived from an EMBL/GenBank/DDBJ whole genome shotgun (WGS) entry which is preliminary data.</text>
</comment>
<dbReference type="EMBL" id="LQMQ01000049">
    <property type="protein sequence ID" value="KUO40070.1"/>
    <property type="molecule type" value="Genomic_DNA"/>
</dbReference>
<dbReference type="GO" id="GO:0003735">
    <property type="term" value="F:structural constituent of ribosome"/>
    <property type="evidence" value="ECO:0007669"/>
    <property type="project" value="InterPro"/>
</dbReference>
<protein>
    <submittedName>
        <fullName evidence="3">30S ribosomal protein S14</fullName>
    </submittedName>
</protein>
<dbReference type="InterPro" id="IPR001209">
    <property type="entry name" value="Ribosomal_uS14"/>
</dbReference>
<keyword evidence="1 3" id="KW-0689">Ribosomal protein</keyword>
<dbReference type="InterPro" id="IPR039744">
    <property type="entry name" value="RIbosomal_uS14_euk_arc"/>
</dbReference>